<dbReference type="EMBL" id="AJWY01002662">
    <property type="protein sequence ID" value="EKC77728.1"/>
    <property type="molecule type" value="Genomic_DNA"/>
</dbReference>
<accession>K1U615</accession>
<sequence length="69" mass="7625">MMRTHLYSALGTLKLGMDILLDKENVKLDRMFGHGGLFKTKDVGQKFMAAATTHFANSSTVPEPTLPLM</sequence>
<name>K1U615_9ZZZZ</name>
<comment type="caution">
    <text evidence="1">The sequence shown here is derived from an EMBL/GenBank/DDBJ whole genome shotgun (WGS) entry which is preliminary data.</text>
</comment>
<evidence type="ECO:0000313" key="1">
    <source>
        <dbReference type="EMBL" id="EKC77728.1"/>
    </source>
</evidence>
<proteinExistence type="predicted"/>
<reference evidence="1" key="1">
    <citation type="journal article" date="2013" name="Environ. Microbiol.">
        <title>Microbiota from the distal guts of lean and obese adolescents exhibit partial functional redundancy besides clear differences in community structure.</title>
        <authorList>
            <person name="Ferrer M."/>
            <person name="Ruiz A."/>
            <person name="Lanza F."/>
            <person name="Haange S.B."/>
            <person name="Oberbach A."/>
            <person name="Till H."/>
            <person name="Bargiela R."/>
            <person name="Campoy C."/>
            <person name="Segura M.T."/>
            <person name="Richter M."/>
            <person name="von Bergen M."/>
            <person name="Seifert J."/>
            <person name="Suarez A."/>
        </authorList>
    </citation>
    <scope>NUCLEOTIDE SEQUENCE</scope>
</reference>
<keyword evidence="1" id="KW-0418">Kinase</keyword>
<organism evidence="1">
    <name type="scientific">human gut metagenome</name>
    <dbReference type="NCBI Taxonomy" id="408170"/>
    <lineage>
        <taxon>unclassified sequences</taxon>
        <taxon>metagenomes</taxon>
        <taxon>organismal metagenomes</taxon>
    </lineage>
</organism>
<gene>
    <name evidence="1" type="ORF">LEA_04021</name>
</gene>
<dbReference type="GO" id="GO:0016301">
    <property type="term" value="F:kinase activity"/>
    <property type="evidence" value="ECO:0007669"/>
    <property type="project" value="UniProtKB-KW"/>
</dbReference>
<protein>
    <submittedName>
        <fullName evidence="1">Carbohydrate kinase</fullName>
    </submittedName>
</protein>
<dbReference type="AlphaFoldDB" id="K1U615"/>
<keyword evidence="1" id="KW-0808">Transferase</keyword>